<dbReference type="EMBL" id="MDJD01000047">
    <property type="protein sequence ID" value="OEK07534.1"/>
    <property type="molecule type" value="Genomic_DNA"/>
</dbReference>
<feature type="domain" description="YcaO" evidence="1">
    <location>
        <begin position="65"/>
        <end position="442"/>
    </location>
</feature>
<evidence type="ECO:0000313" key="3">
    <source>
        <dbReference type="Proteomes" id="UP000095713"/>
    </source>
</evidence>
<dbReference type="Proteomes" id="UP000095713">
    <property type="component" value="Unassembled WGS sequence"/>
</dbReference>
<dbReference type="InterPro" id="IPR027624">
    <property type="entry name" value="TOMM_cyclo_SagD"/>
</dbReference>
<dbReference type="Gene3D" id="3.30.1330.230">
    <property type="match status" value="1"/>
</dbReference>
<accession>A0A1E5T835</accession>
<dbReference type="NCBIfam" id="TIGR00702">
    <property type="entry name" value="YcaO-type kinase domain"/>
    <property type="match status" value="1"/>
</dbReference>
<dbReference type="STRING" id="1849968.A8C32_17205"/>
<evidence type="ECO:0000313" key="2">
    <source>
        <dbReference type="EMBL" id="OEK07534.1"/>
    </source>
</evidence>
<evidence type="ECO:0000259" key="1">
    <source>
        <dbReference type="PROSITE" id="PS51664"/>
    </source>
</evidence>
<sequence>MDNKLAVLLDRTLDPDYGIIRYIKELPLMPEEPDIFITVAEFQDPFIVSPRGEDRKFRMDRQSAGASLDRESSIWSAIGEGIERFGGAVYDPDSITWAASKDLQADNFVHPNDFILFSKDQYDNPNIKYTRHNPNIPIGWTTAKRLSDQKKVYFPASLAFFAYEYKDKSEYLTDSYSTGLACGPTKEWAACSGLYEVIERDAYSLHWAAKQSPKKIEIEQAIDCADPELKKLLIDVKRKGIELFLCDITNDIGVPTIMAISKIPNKPGIALGASSNLCIKTALKKAIVESFHTFNWCLITESKDEKIKKEEILMFLDHVRYYMENEEQEQFADFFWKTTERSELLDGLSSTSPLSTLDHAQQLEILVSKLEKLGHHSYLIDITPNDIANLGLHVTKAVVPSLQPMWCGYGRVPLDRRRFEQFLKYKGKDLNIAINEEIHPFP</sequence>
<gene>
    <name evidence="2" type="ORF">A8C32_17205</name>
</gene>
<dbReference type="InterPro" id="IPR003776">
    <property type="entry name" value="YcaO-like_dom"/>
</dbReference>
<dbReference type="Gene3D" id="3.30.40.250">
    <property type="match status" value="1"/>
</dbReference>
<dbReference type="AlphaFoldDB" id="A0A1E5T835"/>
<proteinExistence type="predicted"/>
<protein>
    <recommendedName>
        <fullName evidence="1">YcaO domain-containing protein</fullName>
    </recommendedName>
</protein>
<dbReference type="Pfam" id="PF02624">
    <property type="entry name" value="YcaO"/>
    <property type="match status" value="1"/>
</dbReference>
<comment type="caution">
    <text evidence="2">The sequence shown here is derived from an EMBL/GenBank/DDBJ whole genome shotgun (WGS) entry which is preliminary data.</text>
</comment>
<dbReference type="OrthoDB" id="2379922at2"/>
<name>A0A1E5T835_9FLAO</name>
<dbReference type="PROSITE" id="PS51664">
    <property type="entry name" value="YCAO"/>
    <property type="match status" value="1"/>
</dbReference>
<dbReference type="PANTHER" id="PTHR37809">
    <property type="entry name" value="RIBOSOMAL PROTEIN S12 METHYLTHIOTRANSFERASE ACCESSORY FACTOR YCAO"/>
    <property type="match status" value="1"/>
</dbReference>
<dbReference type="RefSeq" id="WP_069830662.1">
    <property type="nucleotide sequence ID" value="NZ_MDJD01000047.1"/>
</dbReference>
<dbReference type="NCBIfam" id="TIGR03604">
    <property type="entry name" value="TOMM_cyclo_SagD"/>
    <property type="match status" value="1"/>
</dbReference>
<organism evidence="2 3">
    <name type="scientific">Flavivirga aquatica</name>
    <dbReference type="NCBI Taxonomy" id="1849968"/>
    <lineage>
        <taxon>Bacteria</taxon>
        <taxon>Pseudomonadati</taxon>
        <taxon>Bacteroidota</taxon>
        <taxon>Flavobacteriia</taxon>
        <taxon>Flavobacteriales</taxon>
        <taxon>Flavobacteriaceae</taxon>
        <taxon>Flavivirga</taxon>
    </lineage>
</organism>
<dbReference type="PANTHER" id="PTHR37809:SF1">
    <property type="entry name" value="RIBOSOMAL PROTEIN S12 METHYLTHIOTRANSFERASE ACCESSORY FACTOR YCAO"/>
    <property type="match status" value="1"/>
</dbReference>
<reference evidence="2 3" key="1">
    <citation type="submission" date="2016-05" db="EMBL/GenBank/DDBJ databases">
        <title>Draft Genome Sequence of Algibacter sp. Strain SK-16 Isolated from the Surface Water of Aburatsubo Inlet.</title>
        <authorList>
            <person name="Wong S.-K."/>
            <person name="Yoshizawa S."/>
            <person name="Nakajima Y."/>
            <person name="Ogura Y."/>
            <person name="Tetsuya H."/>
            <person name="Hamasaki K."/>
        </authorList>
    </citation>
    <scope>NUCLEOTIDE SEQUENCE [LARGE SCALE GENOMIC DNA]</scope>
    <source>
        <strain evidence="2 3">SK-16</strain>
    </source>
</reference>
<dbReference type="Gene3D" id="3.30.160.660">
    <property type="match status" value="1"/>
</dbReference>
<keyword evidence="3" id="KW-1185">Reference proteome</keyword>